<comment type="caution">
    <text evidence="2">The sequence shown here is derived from an EMBL/GenBank/DDBJ whole genome shotgun (WGS) entry which is preliminary data.</text>
</comment>
<accession>A0ABN7P1R1</accession>
<feature type="transmembrane region" description="Helical" evidence="1">
    <location>
        <begin position="39"/>
        <end position="58"/>
    </location>
</feature>
<reference evidence="2" key="1">
    <citation type="submission" date="2021-03" db="EMBL/GenBank/DDBJ databases">
        <authorList>
            <person name="Tran Van P."/>
        </authorList>
    </citation>
    <scope>NUCLEOTIDE SEQUENCE</scope>
</reference>
<dbReference type="EMBL" id="CAJPIN010009174">
    <property type="protein sequence ID" value="CAG2059308.1"/>
    <property type="molecule type" value="Genomic_DNA"/>
</dbReference>
<name>A0ABN7P1R1_TIMPD</name>
<keyword evidence="3" id="KW-1185">Reference proteome</keyword>
<evidence type="ECO:0000313" key="3">
    <source>
        <dbReference type="Proteomes" id="UP001153148"/>
    </source>
</evidence>
<keyword evidence="1" id="KW-0812">Transmembrane</keyword>
<sequence>MRAISTEQPPPLVMITPTFAYRGCHLVNTNIPLEMQSTGLYTCVIIAVACVAFTVLVGHCSKLGWLFRD</sequence>
<keyword evidence="1" id="KW-0472">Membrane</keyword>
<organism evidence="2 3">
    <name type="scientific">Timema podura</name>
    <name type="common">Walking stick</name>
    <dbReference type="NCBI Taxonomy" id="61482"/>
    <lineage>
        <taxon>Eukaryota</taxon>
        <taxon>Metazoa</taxon>
        <taxon>Ecdysozoa</taxon>
        <taxon>Arthropoda</taxon>
        <taxon>Hexapoda</taxon>
        <taxon>Insecta</taxon>
        <taxon>Pterygota</taxon>
        <taxon>Neoptera</taxon>
        <taxon>Polyneoptera</taxon>
        <taxon>Phasmatodea</taxon>
        <taxon>Timematodea</taxon>
        <taxon>Timematoidea</taxon>
        <taxon>Timematidae</taxon>
        <taxon>Timema</taxon>
    </lineage>
</organism>
<keyword evidence="1" id="KW-1133">Transmembrane helix</keyword>
<protein>
    <submittedName>
        <fullName evidence="2">Uncharacterized protein</fullName>
    </submittedName>
</protein>
<evidence type="ECO:0000313" key="2">
    <source>
        <dbReference type="EMBL" id="CAG2059308.1"/>
    </source>
</evidence>
<gene>
    <name evidence="2" type="ORF">TPAB3V08_LOCUS6272</name>
</gene>
<evidence type="ECO:0000256" key="1">
    <source>
        <dbReference type="SAM" id="Phobius"/>
    </source>
</evidence>
<proteinExistence type="predicted"/>
<dbReference type="Proteomes" id="UP001153148">
    <property type="component" value="Unassembled WGS sequence"/>
</dbReference>